<evidence type="ECO:0008006" key="4">
    <source>
        <dbReference type="Google" id="ProtNLM"/>
    </source>
</evidence>
<dbReference type="RefSeq" id="WP_189186975.1">
    <property type="nucleotide sequence ID" value="NZ_BMMM01000006.1"/>
</dbReference>
<protein>
    <recommendedName>
        <fullName evidence="4">Calcium-binding protein</fullName>
    </recommendedName>
</protein>
<comment type="caution">
    <text evidence="2">The sequence shown here is derived from an EMBL/GenBank/DDBJ whole genome shotgun (WGS) entry which is preliminary data.</text>
</comment>
<dbReference type="EMBL" id="BMMM01000006">
    <property type="protein sequence ID" value="GGN65309.1"/>
    <property type="molecule type" value="Genomic_DNA"/>
</dbReference>
<dbReference type="Proteomes" id="UP000600365">
    <property type="component" value="Unassembled WGS sequence"/>
</dbReference>
<proteinExistence type="predicted"/>
<feature type="chain" id="PRO_5038380030" description="Calcium-binding protein" evidence="1">
    <location>
        <begin position="20"/>
        <end position="269"/>
    </location>
</feature>
<organism evidence="2 3">
    <name type="scientific">Streptomyces albiflavescens</name>
    <dbReference type="NCBI Taxonomy" id="1623582"/>
    <lineage>
        <taxon>Bacteria</taxon>
        <taxon>Bacillati</taxon>
        <taxon>Actinomycetota</taxon>
        <taxon>Actinomycetes</taxon>
        <taxon>Kitasatosporales</taxon>
        <taxon>Streptomycetaceae</taxon>
        <taxon>Streptomyces</taxon>
    </lineage>
</organism>
<evidence type="ECO:0000313" key="3">
    <source>
        <dbReference type="Proteomes" id="UP000600365"/>
    </source>
</evidence>
<name>A0A918D4P2_9ACTN</name>
<feature type="signal peptide" evidence="1">
    <location>
        <begin position="1"/>
        <end position="19"/>
    </location>
</feature>
<sequence length="269" mass="29025">MRKRTAFALLSAVAAAALAGFAVPGAYGTETQTDVQISNVSFDGGKNIVVDLYAKTITVSGTFTHPSGIQDADFVLWRGPDGANPYETYDDRIVSNQYYSHADCVASSATTSTCSQTFSLEPDWKYGGTALTNAHAGTWKVSVQGVANDDSWTHTASYTTTRLQRHSKLTVDAGPEPIAQGKTLTVTGKLTRADWNNLDYFGYTNQPVKLQFRKAGTTTYTTIKTVYTSSTGNLTTTVPASEDGYWRWNFAGTSTTPAVKVTGDFVDVQ</sequence>
<evidence type="ECO:0000313" key="2">
    <source>
        <dbReference type="EMBL" id="GGN65309.1"/>
    </source>
</evidence>
<reference evidence="2 3" key="1">
    <citation type="journal article" date="2014" name="Int. J. Syst. Evol. Microbiol.">
        <title>Complete genome sequence of Corynebacterium casei LMG S-19264T (=DSM 44701T), isolated from a smear-ripened cheese.</title>
        <authorList>
            <consortium name="US DOE Joint Genome Institute (JGI-PGF)"/>
            <person name="Walter F."/>
            <person name="Albersmeier A."/>
            <person name="Kalinowski J."/>
            <person name="Ruckert C."/>
        </authorList>
    </citation>
    <scope>NUCLEOTIDE SEQUENCE [LARGE SCALE GENOMIC DNA]</scope>
    <source>
        <strain evidence="2 3">CGMCC 4.7111</strain>
    </source>
</reference>
<gene>
    <name evidence="2" type="ORF">GCM10011579_035610</name>
</gene>
<keyword evidence="1" id="KW-0732">Signal</keyword>
<evidence type="ECO:0000256" key="1">
    <source>
        <dbReference type="SAM" id="SignalP"/>
    </source>
</evidence>
<keyword evidence="3" id="KW-1185">Reference proteome</keyword>
<accession>A0A918D4P2</accession>
<dbReference type="AlphaFoldDB" id="A0A918D4P2"/>